<evidence type="ECO:0000313" key="4">
    <source>
        <dbReference type="Proteomes" id="UP000054988"/>
    </source>
</evidence>
<gene>
    <name evidence="3" type="ORF">WG66_2217</name>
</gene>
<comment type="caution">
    <text evidence="3">The sequence shown here is derived from an EMBL/GenBank/DDBJ whole genome shotgun (WGS) entry which is preliminary data.</text>
</comment>
<evidence type="ECO:0000256" key="1">
    <source>
        <dbReference type="SAM" id="MobiDB-lite"/>
    </source>
</evidence>
<dbReference type="EMBL" id="LATX01000742">
    <property type="protein sequence ID" value="KTB45201.1"/>
    <property type="molecule type" value="Genomic_DNA"/>
</dbReference>
<dbReference type="Pfam" id="PF19287">
    <property type="entry name" value="DUF5910"/>
    <property type="match status" value="1"/>
</dbReference>
<accession>A0A0W0G9G4</accession>
<evidence type="ECO:0000256" key="2">
    <source>
        <dbReference type="SAM" id="SignalP"/>
    </source>
</evidence>
<feature type="region of interest" description="Disordered" evidence="1">
    <location>
        <begin position="217"/>
        <end position="240"/>
    </location>
</feature>
<dbReference type="Proteomes" id="UP000054988">
    <property type="component" value="Unassembled WGS sequence"/>
</dbReference>
<sequence length="240" mass="25739">MFYPNFIRTLVCAFVACSNLSTPPVDSDTPVTPSGQNIIVGYRTVSQAQAAEYNKAGTPVLNKPVVGIQLGNGVYTSPKAGDWLGPPGSWYCIIYADSDKFNAAAKAWIPKTSGSMKLWWNENNINSYIKSLGISDPSKTLRFSPIDGDDQHYQMLIPPALLSGTFSKPLGLTANCVDSVAKLPTNRVDYWSMVGMKGVAPPNPNCGPNLMEEEVEGVEKAPGCSTHSTVEPGGNPNNHS</sequence>
<name>A0A0W0G9G4_MONRR</name>
<feature type="compositionally biased region" description="Polar residues" evidence="1">
    <location>
        <begin position="225"/>
        <end position="240"/>
    </location>
</feature>
<organism evidence="3 4">
    <name type="scientific">Moniliophthora roreri</name>
    <name type="common">Frosty pod rot fungus</name>
    <name type="synonym">Monilia roreri</name>
    <dbReference type="NCBI Taxonomy" id="221103"/>
    <lineage>
        <taxon>Eukaryota</taxon>
        <taxon>Fungi</taxon>
        <taxon>Dikarya</taxon>
        <taxon>Basidiomycota</taxon>
        <taxon>Agaricomycotina</taxon>
        <taxon>Agaricomycetes</taxon>
        <taxon>Agaricomycetidae</taxon>
        <taxon>Agaricales</taxon>
        <taxon>Marasmiineae</taxon>
        <taxon>Marasmiaceae</taxon>
        <taxon>Moniliophthora</taxon>
    </lineage>
</organism>
<feature type="signal peptide" evidence="2">
    <location>
        <begin position="1"/>
        <end position="27"/>
    </location>
</feature>
<protein>
    <submittedName>
        <fullName evidence="3">Uncharacterized protein</fullName>
    </submittedName>
</protein>
<keyword evidence="2" id="KW-0732">Signal</keyword>
<dbReference type="eggNOG" id="ENOG502SW92">
    <property type="taxonomic scope" value="Eukaryota"/>
</dbReference>
<dbReference type="AlphaFoldDB" id="A0A0W0G9G4"/>
<reference evidence="3 4" key="1">
    <citation type="submission" date="2015-12" db="EMBL/GenBank/DDBJ databases">
        <title>Draft genome sequence of Moniliophthora roreri, the causal agent of frosty pod rot of cacao.</title>
        <authorList>
            <person name="Aime M.C."/>
            <person name="Diaz-Valderrama J.R."/>
            <person name="Kijpornyongpan T."/>
            <person name="Phillips-Mora W."/>
        </authorList>
    </citation>
    <scope>NUCLEOTIDE SEQUENCE [LARGE SCALE GENOMIC DNA]</scope>
    <source>
        <strain evidence="3 4">MCA 2952</strain>
    </source>
</reference>
<dbReference type="InterPro" id="IPR045564">
    <property type="entry name" value="DUF5910"/>
</dbReference>
<evidence type="ECO:0000313" key="3">
    <source>
        <dbReference type="EMBL" id="KTB45201.1"/>
    </source>
</evidence>
<feature type="chain" id="PRO_5006902524" evidence="2">
    <location>
        <begin position="28"/>
        <end position="240"/>
    </location>
</feature>
<proteinExistence type="predicted"/>